<feature type="region of interest" description="Disordered" evidence="1">
    <location>
        <begin position="105"/>
        <end position="127"/>
    </location>
</feature>
<feature type="compositionally biased region" description="Polar residues" evidence="1">
    <location>
        <begin position="583"/>
        <end position="593"/>
    </location>
</feature>
<feature type="compositionally biased region" description="Acidic residues" evidence="1">
    <location>
        <begin position="107"/>
        <end position="119"/>
    </location>
</feature>
<gene>
    <name evidence="2" type="ORF">WJX74_008104</name>
</gene>
<name>A0AAW1R2M7_9CHLO</name>
<evidence type="ECO:0000256" key="1">
    <source>
        <dbReference type="SAM" id="MobiDB-lite"/>
    </source>
</evidence>
<feature type="compositionally biased region" description="Polar residues" evidence="1">
    <location>
        <begin position="632"/>
        <end position="654"/>
    </location>
</feature>
<reference evidence="2 3" key="1">
    <citation type="journal article" date="2024" name="Nat. Commun.">
        <title>Phylogenomics reveals the evolutionary origins of lichenization in chlorophyte algae.</title>
        <authorList>
            <person name="Puginier C."/>
            <person name="Libourel C."/>
            <person name="Otte J."/>
            <person name="Skaloud P."/>
            <person name="Haon M."/>
            <person name="Grisel S."/>
            <person name="Petersen M."/>
            <person name="Berrin J.G."/>
            <person name="Delaux P.M."/>
            <person name="Dal Grande F."/>
            <person name="Keller J."/>
        </authorList>
    </citation>
    <scope>NUCLEOTIDE SEQUENCE [LARGE SCALE GENOMIC DNA]</scope>
    <source>
        <strain evidence="2 3">SAG 2145</strain>
    </source>
</reference>
<feature type="compositionally biased region" description="Polar residues" evidence="1">
    <location>
        <begin position="721"/>
        <end position="746"/>
    </location>
</feature>
<comment type="caution">
    <text evidence="2">The sequence shown here is derived from an EMBL/GenBank/DDBJ whole genome shotgun (WGS) entry which is preliminary data.</text>
</comment>
<feature type="region of interest" description="Disordered" evidence="1">
    <location>
        <begin position="549"/>
        <end position="987"/>
    </location>
</feature>
<feature type="compositionally biased region" description="Basic and acidic residues" evidence="1">
    <location>
        <begin position="849"/>
        <end position="859"/>
    </location>
</feature>
<dbReference type="Proteomes" id="UP001438707">
    <property type="component" value="Unassembled WGS sequence"/>
</dbReference>
<proteinExistence type="predicted"/>
<feature type="compositionally biased region" description="Basic and acidic residues" evidence="1">
    <location>
        <begin position="559"/>
        <end position="582"/>
    </location>
</feature>
<evidence type="ECO:0000313" key="3">
    <source>
        <dbReference type="Proteomes" id="UP001438707"/>
    </source>
</evidence>
<dbReference type="EMBL" id="JALJOS010000017">
    <property type="protein sequence ID" value="KAK9827893.1"/>
    <property type="molecule type" value="Genomic_DNA"/>
</dbReference>
<dbReference type="GO" id="GO:0005856">
    <property type="term" value="C:cytoskeleton"/>
    <property type="evidence" value="ECO:0007669"/>
    <property type="project" value="TreeGrafter"/>
</dbReference>
<evidence type="ECO:0000313" key="2">
    <source>
        <dbReference type="EMBL" id="KAK9827893.1"/>
    </source>
</evidence>
<keyword evidence="3" id="KW-1185">Reference proteome</keyword>
<organism evidence="2 3">
    <name type="scientific">Apatococcus lobatus</name>
    <dbReference type="NCBI Taxonomy" id="904363"/>
    <lineage>
        <taxon>Eukaryota</taxon>
        <taxon>Viridiplantae</taxon>
        <taxon>Chlorophyta</taxon>
        <taxon>core chlorophytes</taxon>
        <taxon>Trebouxiophyceae</taxon>
        <taxon>Chlorellales</taxon>
        <taxon>Chlorellaceae</taxon>
        <taxon>Apatococcus</taxon>
    </lineage>
</organism>
<accession>A0AAW1R2M7</accession>
<dbReference type="GO" id="GO:0031032">
    <property type="term" value="P:actomyosin structure organization"/>
    <property type="evidence" value="ECO:0007669"/>
    <property type="project" value="TreeGrafter"/>
</dbReference>
<dbReference type="PANTHER" id="PTHR23280:SF21">
    <property type="entry name" value="PROTEIN 4.1 HOMOLOG"/>
    <property type="match status" value="1"/>
</dbReference>
<protein>
    <submittedName>
        <fullName evidence="2">Uncharacterized protein</fullName>
    </submittedName>
</protein>
<dbReference type="PANTHER" id="PTHR23280">
    <property type="entry name" value="4.1 G PROTEIN"/>
    <property type="match status" value="1"/>
</dbReference>
<sequence length="1099" mass="120481">MATSRMQQTWEVMSEKFYNSPRGEAESVHDLRRIKLDQAHGLAKTKSSAYLHHVERFCLRCYWRGMREKVPIKDGGLPIHVTVWGHHYGYNSDDEAIEVTPDIESGMTDDDLNHEEGGEDSSGCGGGNRARVENIRLSKVPCQKLLEAIGTPLSSQRRRSVPGDTIWAQAAWVLQNYAANYDIHVAFDHIQSMLEKRSVLDILRAIDTWACESLQMGARGSGLLADMILWLGPLLHPNLYAVIIIRTLCLAEMLATFKPEAPTRWGEALGELCCCMPLMPQIIDVLESHYPDMMRKSVHVQIAQLVTAMFRWVSERVGNPTMLRHLEICRTDIRHFIDMLWVDKPHHLRLYIRHQDLLTSGMVKEPMPRPPVDPVGDLDFQIEMGHLDEDDLPEASIAYPDRHGFLVIRPRGYPSIPLTRQEEAVMLRKGPLIEYMTALGAGTVPKDILAHALQQPAAVFRAMRITFRDVTREAGAKNKLVPSEQFALDASQGILERYLDEKVQVAMRLFHLMDDPGERAAAAAALLCEEEEAAANKAAAKVKKRAQRKAKKKAATESAAKEHSETTAQEDEVRSEQPRSRAQEANTKKTTLISAKDTPESENEQEPLAPVALSNEDPSQSGMPDKEGSLRGHQSTPRKVEPSNDTAPSGQIDPQSDDGLTPQQVDEAIECSSTSASALEDTASDMGAAESEEHSRTPQVPGRHADLSLSNTYSLLHEEANSSYNPSNGPRKSEARQSPGSKSQPAQHLPHQPASAKQSGILHEGKSKQATDAFGGMISRSPGSLALEENVHSRSVQQELRSLPAHASHTGAAPRPRDSELSESVEPQHLQQTQNAAAASRAQNGASAADERHLAEQPRHGAASARADDGQTASAIEKEPFSPQQQQQQPERPSDVSSAKQPSFAGASMQHEQHSAAAALQEPTSIDSRPAPSAAEHQTQQQQQHNAGVATRPQPSHRQHPAGRPVPAHIGHASRPVPSLDAPQPSNSVMSAPAIGAFKTGGEVQQRQALAEVQGQFKTSGMSSSVHRTAAKNRPPVTSWAAAALQEAMGCRQKERLEGVCRAAVTWMGTQGLGAPTNTQRQEVRVLLREAKELMRRLD</sequence>
<feature type="compositionally biased region" description="Low complexity" evidence="1">
    <location>
        <begin position="831"/>
        <end position="848"/>
    </location>
</feature>
<dbReference type="AlphaFoldDB" id="A0AAW1R2M7"/>